<evidence type="ECO:0000256" key="8">
    <source>
        <dbReference type="ARBA" id="ARBA00023004"/>
    </source>
</evidence>
<evidence type="ECO:0000256" key="13">
    <source>
        <dbReference type="PROSITE-ProRule" id="PRU10144"/>
    </source>
</evidence>
<dbReference type="Gene3D" id="2.40.170.20">
    <property type="entry name" value="TonB-dependent receptor, beta-barrel domain"/>
    <property type="match status" value="1"/>
</dbReference>
<evidence type="ECO:0000256" key="5">
    <source>
        <dbReference type="ARBA" id="ARBA00022496"/>
    </source>
</evidence>
<dbReference type="Gene3D" id="2.170.130.10">
    <property type="entry name" value="TonB-dependent receptor, plug domain"/>
    <property type="match status" value="1"/>
</dbReference>
<proteinExistence type="inferred from homology"/>
<keyword evidence="10 12" id="KW-0472">Membrane</keyword>
<dbReference type="SMART" id="SM00965">
    <property type="entry name" value="STN"/>
    <property type="match status" value="1"/>
</dbReference>
<comment type="subcellular location">
    <subcellularLocation>
        <location evidence="1 12">Cell outer membrane</location>
        <topology evidence="1 12">Multi-pass membrane protein</topology>
    </subcellularLocation>
</comment>
<dbReference type="SUPFAM" id="SSF56935">
    <property type="entry name" value="Porins"/>
    <property type="match status" value="1"/>
</dbReference>
<dbReference type="GO" id="GO:0015344">
    <property type="term" value="F:siderophore uptake transmembrane transporter activity"/>
    <property type="evidence" value="ECO:0007669"/>
    <property type="project" value="TreeGrafter"/>
</dbReference>
<keyword evidence="8" id="KW-0408">Iron</keyword>
<dbReference type="InterPro" id="IPR011662">
    <property type="entry name" value="Secretin/TonB_short_N"/>
</dbReference>
<dbReference type="InterPro" id="IPR039426">
    <property type="entry name" value="TonB-dep_rcpt-like"/>
</dbReference>
<keyword evidence="3 12" id="KW-0813">Transport</keyword>
<evidence type="ECO:0000313" key="16">
    <source>
        <dbReference type="EMBL" id="RBO79785.1"/>
    </source>
</evidence>
<dbReference type="AlphaFoldDB" id="A0A366CU03"/>
<keyword evidence="7" id="KW-0732">Signal</keyword>
<dbReference type="Pfam" id="PF07660">
    <property type="entry name" value="STN"/>
    <property type="match status" value="1"/>
</dbReference>
<sequence length="1020" mass="113221">MTKANILKPLFFTIPLSLISLPFSQTILAEEISSRTNTQYYSIPAGSLDSVLNQFAIAAGVSLSIDASATSGKQSNGLKGDYTTDEALTQILATSSLVSQKIQNDNYIVKSQLDNDGINLSTLTIEDNTATSDMSARDQKGYDDVYDKDTSTTFIGKTEVERYKGTTPSDLLQGVPGVFSGEARNSGALDLNIRGVQGPGRVPVTIDGTEQALTVWRGYNGATNRNYIDPNLIGNVQIYKGATNERDVHSGVGGAMVVKTLSPDDLIRDGETFGAEFKIEGSSNATGERVPALHTGELATDVDGYPAGSAYPSNDETLRVNLKNKSDSDNNPLNGGDYAYRVAAAKKSEHFDVLAAYAYRERGNYYSGTNNTDYYNNLSEDNYKDYITSLAQNWQPGDEVTNTSSLMESWLLKTTLHISDDQTLGFNYRQSDSIYGEIMPSRIMSSDDRSAIQWPLSEVSAKAYNLEYSFKPENNDAIDLYINLWRTDTVSDTYTSGGYPNQTLPSEVFSADATLYNSAVANAQNTTDGITISNKMKLTDTLDLTLGGRFQHEELSSDDEYDEFSERGWVMLPRAGTREEWETNFDLAWQPTDKLKLNAGMTYSAYWAFDDFLDAHPNEFTESIITSYDISYKTEYTYTESERQAMAQETADFLTSIGIPTTVESALTTTPYTKEVTTNAGTWEPDSDGNYDRADNPCLNGSLADENVVSCTTSGNSTTQTAEAKKNKDHGWVPHAGVSYQFTDYSRAYLSYAETLRYPSMFESTMAFSASQNPYGVKPEHAHNWELAYVHDLTQWFTSAEHADIKIAYYDNRTKDLIERDNSFKFDNVDEQNIRGIELSARYDNGRFFSDFGVNYVLKNEICDENSAAMLSTNNLTLAANDPIPTCFQYGFPNGYQLAQATPKLSANLSLGGRFMERRLEIGGRATYYKGYENSDLDWYVENAVGYGGNTQGYVYFYNIPYSWGDTLIFDAYARYKINNNLDVELTGSNLTDQYYVDPATRSAVAAPGRTFKLGLTGRF</sequence>
<dbReference type="GO" id="GO:0009279">
    <property type="term" value="C:cell outer membrane"/>
    <property type="evidence" value="ECO:0007669"/>
    <property type="project" value="UniProtKB-SubCell"/>
</dbReference>
<keyword evidence="9 14" id="KW-0798">TonB box</keyword>
<dbReference type="EMBL" id="QNRF01000011">
    <property type="protein sequence ID" value="RBO79785.1"/>
    <property type="molecule type" value="Genomic_DNA"/>
</dbReference>
<dbReference type="InterPro" id="IPR000531">
    <property type="entry name" value="Beta-barrel_TonB"/>
</dbReference>
<dbReference type="InterPro" id="IPR010917">
    <property type="entry name" value="TonB_rcpt_CS"/>
</dbReference>
<dbReference type="InterPro" id="IPR036942">
    <property type="entry name" value="Beta-barrel_TonB_sf"/>
</dbReference>
<feature type="short sequence motif" description="TonB C-terminal box" evidence="13">
    <location>
        <begin position="1003"/>
        <end position="1020"/>
    </location>
</feature>
<dbReference type="RefSeq" id="WP_181799865.1">
    <property type="nucleotide sequence ID" value="NZ_QNRF01000011.1"/>
</dbReference>
<dbReference type="PANTHER" id="PTHR30069">
    <property type="entry name" value="TONB-DEPENDENT OUTER MEMBRANE RECEPTOR"/>
    <property type="match status" value="1"/>
</dbReference>
<evidence type="ECO:0000256" key="14">
    <source>
        <dbReference type="RuleBase" id="RU003357"/>
    </source>
</evidence>
<dbReference type="PROSITE" id="PS52016">
    <property type="entry name" value="TONB_DEPENDENT_REC_3"/>
    <property type="match status" value="1"/>
</dbReference>
<comment type="caution">
    <text evidence="16">The sequence shown here is derived from an EMBL/GenBank/DDBJ whole genome shotgun (WGS) entry which is preliminary data.</text>
</comment>
<accession>A0A366CU03</accession>
<dbReference type="Pfam" id="PF07715">
    <property type="entry name" value="Plug"/>
    <property type="match status" value="1"/>
</dbReference>
<evidence type="ECO:0000256" key="4">
    <source>
        <dbReference type="ARBA" id="ARBA00022452"/>
    </source>
</evidence>
<dbReference type="InterPro" id="IPR037066">
    <property type="entry name" value="Plug_dom_sf"/>
</dbReference>
<feature type="domain" description="Secretin/TonB short N-terminal" evidence="15">
    <location>
        <begin position="61"/>
        <end position="112"/>
    </location>
</feature>
<evidence type="ECO:0000256" key="1">
    <source>
        <dbReference type="ARBA" id="ARBA00004571"/>
    </source>
</evidence>
<evidence type="ECO:0000256" key="6">
    <source>
        <dbReference type="ARBA" id="ARBA00022692"/>
    </source>
</evidence>
<evidence type="ECO:0000256" key="3">
    <source>
        <dbReference type="ARBA" id="ARBA00022448"/>
    </source>
</evidence>
<evidence type="ECO:0000256" key="9">
    <source>
        <dbReference type="ARBA" id="ARBA00023077"/>
    </source>
</evidence>
<name>A0A366CU03_9GAMM</name>
<dbReference type="Gene3D" id="3.55.50.30">
    <property type="match status" value="1"/>
</dbReference>
<dbReference type="PROSITE" id="PS01156">
    <property type="entry name" value="TONB_DEPENDENT_REC_2"/>
    <property type="match status" value="1"/>
</dbReference>
<protein>
    <submittedName>
        <fullName evidence="16">Hemoglobin/transferrin/lactoferrin receptor protein</fullName>
    </submittedName>
</protein>
<keyword evidence="6 12" id="KW-0812">Transmembrane</keyword>
<dbReference type="GO" id="GO:0044718">
    <property type="term" value="P:siderophore transmembrane transport"/>
    <property type="evidence" value="ECO:0007669"/>
    <property type="project" value="TreeGrafter"/>
</dbReference>
<dbReference type="PANTHER" id="PTHR30069:SF41">
    <property type="entry name" value="HEME_HEMOPEXIN UTILIZATION PROTEIN C"/>
    <property type="match status" value="1"/>
</dbReference>
<keyword evidence="16" id="KW-0675">Receptor</keyword>
<keyword evidence="5" id="KW-0410">Iron transport</keyword>
<reference evidence="16 17" key="1">
    <citation type="submission" date="2018-06" db="EMBL/GenBank/DDBJ databases">
        <title>Genomic Encyclopedia of Type Strains, Phase III (KMG-III): the genomes of soil and plant-associated and newly described type strains.</title>
        <authorList>
            <person name="Whitman W."/>
        </authorList>
    </citation>
    <scope>NUCLEOTIDE SEQUENCE [LARGE SCALE GENOMIC DNA]</scope>
    <source>
        <strain evidence="16 17">CECT 7732</strain>
    </source>
</reference>
<evidence type="ECO:0000256" key="11">
    <source>
        <dbReference type="ARBA" id="ARBA00023237"/>
    </source>
</evidence>
<keyword evidence="17" id="KW-1185">Reference proteome</keyword>
<dbReference type="Pfam" id="PF00593">
    <property type="entry name" value="TonB_dep_Rec_b-barrel"/>
    <property type="match status" value="1"/>
</dbReference>
<organism evidence="16 17">
    <name type="scientific">Marinomonas aquiplantarum</name>
    <dbReference type="NCBI Taxonomy" id="491951"/>
    <lineage>
        <taxon>Bacteria</taxon>
        <taxon>Pseudomonadati</taxon>
        <taxon>Pseudomonadota</taxon>
        <taxon>Gammaproteobacteria</taxon>
        <taxon>Oceanospirillales</taxon>
        <taxon>Oceanospirillaceae</taxon>
        <taxon>Marinomonas</taxon>
    </lineage>
</organism>
<gene>
    <name evidence="16" type="ORF">DFP76_11181</name>
</gene>
<keyword evidence="11 12" id="KW-0998">Cell outer membrane</keyword>
<keyword evidence="4 12" id="KW-1134">Transmembrane beta strand</keyword>
<evidence type="ECO:0000256" key="2">
    <source>
        <dbReference type="ARBA" id="ARBA00009810"/>
    </source>
</evidence>
<evidence type="ECO:0000259" key="15">
    <source>
        <dbReference type="SMART" id="SM00965"/>
    </source>
</evidence>
<dbReference type="InterPro" id="IPR012910">
    <property type="entry name" value="Plug_dom"/>
</dbReference>
<dbReference type="Proteomes" id="UP000252086">
    <property type="component" value="Unassembled WGS sequence"/>
</dbReference>
<evidence type="ECO:0000313" key="17">
    <source>
        <dbReference type="Proteomes" id="UP000252086"/>
    </source>
</evidence>
<evidence type="ECO:0000256" key="12">
    <source>
        <dbReference type="PROSITE-ProRule" id="PRU01360"/>
    </source>
</evidence>
<keyword evidence="5" id="KW-0406">Ion transport</keyword>
<evidence type="ECO:0000256" key="10">
    <source>
        <dbReference type="ARBA" id="ARBA00023136"/>
    </source>
</evidence>
<comment type="similarity">
    <text evidence="2 12 14">Belongs to the TonB-dependent receptor family.</text>
</comment>
<evidence type="ECO:0000256" key="7">
    <source>
        <dbReference type="ARBA" id="ARBA00022729"/>
    </source>
</evidence>